<dbReference type="AlphaFoldDB" id="A0A8J3I7F6"/>
<proteinExistence type="predicted"/>
<dbReference type="Gene3D" id="2.60.40.420">
    <property type="entry name" value="Cupredoxins - blue copper proteins"/>
    <property type="match status" value="1"/>
</dbReference>
<evidence type="ECO:0000313" key="5">
    <source>
        <dbReference type="Proteomes" id="UP000612362"/>
    </source>
</evidence>
<dbReference type="InterPro" id="IPR008972">
    <property type="entry name" value="Cupredoxin"/>
</dbReference>
<dbReference type="SUPFAM" id="SSF49503">
    <property type="entry name" value="Cupredoxins"/>
    <property type="match status" value="1"/>
</dbReference>
<dbReference type="EMBL" id="BNJF01000010">
    <property type="protein sequence ID" value="GHO50939.1"/>
    <property type="molecule type" value="Genomic_DNA"/>
</dbReference>
<dbReference type="InterPro" id="IPR000923">
    <property type="entry name" value="BlueCu_1"/>
</dbReference>
<accession>A0A8J3I7F6</accession>
<organism evidence="4 5">
    <name type="scientific">Ktedonospora formicarum</name>
    <dbReference type="NCBI Taxonomy" id="2778364"/>
    <lineage>
        <taxon>Bacteria</taxon>
        <taxon>Bacillati</taxon>
        <taxon>Chloroflexota</taxon>
        <taxon>Ktedonobacteria</taxon>
        <taxon>Ktedonobacterales</taxon>
        <taxon>Ktedonobacteraceae</taxon>
        <taxon>Ktedonospora</taxon>
    </lineage>
</organism>
<feature type="domain" description="Blue (type 1) copper" evidence="3">
    <location>
        <begin position="5"/>
        <end position="100"/>
    </location>
</feature>
<dbReference type="Pfam" id="PF00127">
    <property type="entry name" value="Copper-bind"/>
    <property type="match status" value="1"/>
</dbReference>
<gene>
    <name evidence="4" type="ORF">KSX_91020</name>
</gene>
<dbReference type="GO" id="GO:0009055">
    <property type="term" value="F:electron transfer activity"/>
    <property type="evidence" value="ECO:0007669"/>
    <property type="project" value="InterPro"/>
</dbReference>
<name>A0A8J3I7F6_9CHLR</name>
<evidence type="ECO:0000313" key="4">
    <source>
        <dbReference type="EMBL" id="GHO50939.1"/>
    </source>
</evidence>
<dbReference type="Proteomes" id="UP000612362">
    <property type="component" value="Unassembled WGS sequence"/>
</dbReference>
<keyword evidence="2" id="KW-0186">Copper</keyword>
<evidence type="ECO:0000256" key="1">
    <source>
        <dbReference type="ARBA" id="ARBA00022723"/>
    </source>
</evidence>
<sequence length="101" mass="10706">MQVQASTKARMGTSDFIDKEVAIKKGESIALVDTTSSTHIISNGTWQGNTAKPFIESGAPVVNNLNFAGNDSKNVGPFNTAGTFQLYCTIHPGMNLTVTVT</sequence>
<evidence type="ECO:0000259" key="3">
    <source>
        <dbReference type="Pfam" id="PF00127"/>
    </source>
</evidence>
<protein>
    <recommendedName>
        <fullName evidence="3">Blue (type 1) copper domain-containing protein</fullName>
    </recommendedName>
</protein>
<comment type="caution">
    <text evidence="4">The sequence shown here is derived from an EMBL/GenBank/DDBJ whole genome shotgun (WGS) entry which is preliminary data.</text>
</comment>
<keyword evidence="5" id="KW-1185">Reference proteome</keyword>
<dbReference type="GO" id="GO:0005507">
    <property type="term" value="F:copper ion binding"/>
    <property type="evidence" value="ECO:0007669"/>
    <property type="project" value="InterPro"/>
</dbReference>
<keyword evidence="1" id="KW-0479">Metal-binding</keyword>
<reference evidence="4" key="1">
    <citation type="submission" date="2020-10" db="EMBL/GenBank/DDBJ databases">
        <title>Taxonomic study of unclassified bacteria belonging to the class Ktedonobacteria.</title>
        <authorList>
            <person name="Yabe S."/>
            <person name="Wang C.M."/>
            <person name="Zheng Y."/>
            <person name="Sakai Y."/>
            <person name="Cavaletti L."/>
            <person name="Monciardini P."/>
            <person name="Donadio S."/>
        </authorList>
    </citation>
    <scope>NUCLEOTIDE SEQUENCE</scope>
    <source>
        <strain evidence="4">SOSP1-1</strain>
    </source>
</reference>
<evidence type="ECO:0000256" key="2">
    <source>
        <dbReference type="ARBA" id="ARBA00023008"/>
    </source>
</evidence>